<reference evidence="7 8" key="1">
    <citation type="journal article" date="2015" name="Microbiome">
        <title>Genomic resolution of linkages in carbon, nitrogen, and sulfur cycling among widespread estuary sediment bacteria.</title>
        <authorList>
            <person name="Baker B.J."/>
            <person name="Lazar C.S."/>
            <person name="Teske A.P."/>
            <person name="Dick G.J."/>
        </authorList>
    </citation>
    <scope>NUCLEOTIDE SEQUENCE [LARGE SCALE GENOMIC DNA]</scope>
    <source>
        <strain evidence="7">DG_26</strain>
    </source>
</reference>
<dbReference type="SUPFAM" id="SSF46548">
    <property type="entry name" value="alpha-helical ferredoxin"/>
    <property type="match status" value="1"/>
</dbReference>
<dbReference type="PROSITE" id="PS00198">
    <property type="entry name" value="4FE4S_FER_1"/>
    <property type="match status" value="1"/>
</dbReference>
<keyword evidence="3" id="KW-0560">Oxidoreductase</keyword>
<keyword evidence="2" id="KW-0479">Metal-binding</keyword>
<dbReference type="Pfam" id="PF13183">
    <property type="entry name" value="Fer4_8"/>
    <property type="match status" value="1"/>
</dbReference>
<dbReference type="EMBL" id="LIZT01000016">
    <property type="protein sequence ID" value="KPJ50619.1"/>
    <property type="molecule type" value="Genomic_DNA"/>
</dbReference>
<proteinExistence type="predicted"/>
<keyword evidence="5" id="KW-0411">Iron-sulfur</keyword>
<name>A0A0S7WKE6_UNCT6</name>
<evidence type="ECO:0000256" key="5">
    <source>
        <dbReference type="ARBA" id="ARBA00023014"/>
    </source>
</evidence>
<sequence length="162" mass="18800">MVQAKELDPNFRNQVLSLPGGENLLRCYACGDCTASCPVRGIDERFNPRRIIRMAVLGLKERVLRSDFVWLCSTCYSCHERCPQGVKIPEIMALLKNLAVREGYIHPSFKKQAQLVRDMGRLYEIEDFDNKRRQRLGLPPVKKVVDEVREIFRRTGAMRFLE</sequence>
<keyword evidence="1" id="KW-0004">4Fe-4S</keyword>
<evidence type="ECO:0000313" key="7">
    <source>
        <dbReference type="EMBL" id="KPJ50619.1"/>
    </source>
</evidence>
<dbReference type="InterPro" id="IPR051460">
    <property type="entry name" value="HdrC_iron-sulfur_subunit"/>
</dbReference>
<dbReference type="InterPro" id="IPR017896">
    <property type="entry name" value="4Fe4S_Fe-S-bd"/>
</dbReference>
<evidence type="ECO:0000256" key="1">
    <source>
        <dbReference type="ARBA" id="ARBA00022485"/>
    </source>
</evidence>
<evidence type="ECO:0000256" key="4">
    <source>
        <dbReference type="ARBA" id="ARBA00023004"/>
    </source>
</evidence>
<evidence type="ECO:0000313" key="8">
    <source>
        <dbReference type="Proteomes" id="UP000051124"/>
    </source>
</evidence>
<comment type="caution">
    <text evidence="7">The sequence shown here is derived from an EMBL/GenBank/DDBJ whole genome shotgun (WGS) entry which is preliminary data.</text>
</comment>
<dbReference type="PROSITE" id="PS51379">
    <property type="entry name" value="4FE4S_FER_2"/>
    <property type="match status" value="1"/>
</dbReference>
<dbReference type="AlphaFoldDB" id="A0A0S7WKE6"/>
<evidence type="ECO:0000256" key="3">
    <source>
        <dbReference type="ARBA" id="ARBA00023002"/>
    </source>
</evidence>
<dbReference type="GO" id="GO:0005886">
    <property type="term" value="C:plasma membrane"/>
    <property type="evidence" value="ECO:0007669"/>
    <property type="project" value="TreeGrafter"/>
</dbReference>
<accession>A0A0S7WKE6</accession>
<dbReference type="InterPro" id="IPR009051">
    <property type="entry name" value="Helical_ferredxn"/>
</dbReference>
<dbReference type="PANTHER" id="PTHR43255">
    <property type="entry name" value="IRON-SULFUR-BINDING OXIDOREDUCTASE FADF-RELATED-RELATED"/>
    <property type="match status" value="1"/>
</dbReference>
<keyword evidence="4" id="KW-0408">Iron</keyword>
<dbReference type="Proteomes" id="UP000051124">
    <property type="component" value="Unassembled WGS sequence"/>
</dbReference>
<dbReference type="PANTHER" id="PTHR43255:SF1">
    <property type="entry name" value="IRON-SULFUR-BINDING OXIDOREDUCTASE FADF-RELATED"/>
    <property type="match status" value="1"/>
</dbReference>
<protein>
    <submittedName>
        <fullName evidence="7">Heterodisulfide reductase</fullName>
    </submittedName>
</protein>
<gene>
    <name evidence="7" type="ORF">AMJ40_02335</name>
</gene>
<dbReference type="InterPro" id="IPR017900">
    <property type="entry name" value="4Fe4S_Fe_S_CS"/>
</dbReference>
<dbReference type="Gene3D" id="1.10.1060.10">
    <property type="entry name" value="Alpha-helical ferredoxin"/>
    <property type="match status" value="1"/>
</dbReference>
<evidence type="ECO:0000259" key="6">
    <source>
        <dbReference type="PROSITE" id="PS51379"/>
    </source>
</evidence>
<dbReference type="GO" id="GO:0051539">
    <property type="term" value="F:4 iron, 4 sulfur cluster binding"/>
    <property type="evidence" value="ECO:0007669"/>
    <property type="project" value="UniProtKB-KW"/>
</dbReference>
<feature type="domain" description="4Fe-4S ferredoxin-type" evidence="6">
    <location>
        <begin position="18"/>
        <end position="47"/>
    </location>
</feature>
<dbReference type="GO" id="GO:0016491">
    <property type="term" value="F:oxidoreductase activity"/>
    <property type="evidence" value="ECO:0007669"/>
    <property type="project" value="UniProtKB-KW"/>
</dbReference>
<dbReference type="GO" id="GO:0046872">
    <property type="term" value="F:metal ion binding"/>
    <property type="evidence" value="ECO:0007669"/>
    <property type="project" value="UniProtKB-KW"/>
</dbReference>
<evidence type="ECO:0000256" key="2">
    <source>
        <dbReference type="ARBA" id="ARBA00022723"/>
    </source>
</evidence>
<organism evidence="7 8">
    <name type="scientific">candidate division TA06 bacterium DG_26</name>
    <dbReference type="NCBI Taxonomy" id="1703771"/>
    <lineage>
        <taxon>Bacteria</taxon>
        <taxon>Bacteria division TA06</taxon>
    </lineage>
</organism>